<dbReference type="SUPFAM" id="SSF53187">
    <property type="entry name" value="Zn-dependent exopeptidases"/>
    <property type="match status" value="1"/>
</dbReference>
<proteinExistence type="inferred from homology"/>
<evidence type="ECO:0000259" key="6">
    <source>
        <dbReference type="Pfam" id="PF07687"/>
    </source>
</evidence>
<sequence>MNEVLKTIAAKYKDDIVHTASELIQRNSQSLHEGEVAAYVQEKMKELGYDKVEVDRYGNVFGTMKGTGGGSSVMLNCHMDVVYEGDESLWPYPPYSGAIAEGRVWGRGASDTKGTMAIQIYVPFLLKEAGLLPKGDIITAAVISEEIAGYGAMVHTQENRMLTDYAIVGEATENDIAIGSRGRCCGVITITGKSCHASIPHVGHNPFDFLAQLLPELQKVPMGSDGLFGSSTMSCTRITSSEEGTNIIPNEIVLYVDYRQSGDDTPEEVQRKLEAAIANCHVDGVTAKAELLYFPLTTYTGVEGRGYQGENPFVASADAEYIQKVKAAIEDAVGREIQTKPWAFATDTGHYAAKGVKCLGYSPAEIKLCHTTRDSIDIAMMEEGTVGYLAAVQTLANEPK</sequence>
<evidence type="ECO:0000256" key="4">
    <source>
        <dbReference type="ARBA" id="ARBA00022801"/>
    </source>
</evidence>
<keyword evidence="4" id="KW-0378">Hydrolase</keyword>
<comment type="similarity">
    <text evidence="2">Belongs to the peptidase M20A family.</text>
</comment>
<dbReference type="Gene3D" id="3.40.630.10">
    <property type="entry name" value="Zn peptidases"/>
    <property type="match status" value="2"/>
</dbReference>
<comment type="caution">
    <text evidence="7">The sequence shown here is derived from an EMBL/GenBank/DDBJ whole genome shotgun (WGS) entry which is preliminary data.</text>
</comment>
<evidence type="ECO:0000313" key="8">
    <source>
        <dbReference type="Proteomes" id="UP000620327"/>
    </source>
</evidence>
<dbReference type="InterPro" id="IPR050072">
    <property type="entry name" value="Peptidase_M20A"/>
</dbReference>
<dbReference type="Pfam" id="PF07687">
    <property type="entry name" value="M20_dimer"/>
    <property type="match status" value="1"/>
</dbReference>
<dbReference type="SUPFAM" id="SSF55031">
    <property type="entry name" value="Bacterial exopeptidase dimerisation domain"/>
    <property type="match status" value="1"/>
</dbReference>
<dbReference type="GO" id="GO:0046872">
    <property type="term" value="F:metal ion binding"/>
    <property type="evidence" value="ECO:0007669"/>
    <property type="project" value="UniProtKB-KW"/>
</dbReference>
<comment type="cofactor">
    <cofactor evidence="1">
        <name>Zn(2+)</name>
        <dbReference type="ChEBI" id="CHEBI:29105"/>
    </cofactor>
</comment>
<evidence type="ECO:0000313" key="7">
    <source>
        <dbReference type="EMBL" id="MBC5771997.1"/>
    </source>
</evidence>
<evidence type="ECO:0000256" key="2">
    <source>
        <dbReference type="ARBA" id="ARBA00006247"/>
    </source>
</evidence>
<protein>
    <submittedName>
        <fullName evidence="7">M20/M25/M40 family metallo-hydrolase</fullName>
    </submittedName>
</protein>
<keyword evidence="5" id="KW-0862">Zinc</keyword>
<dbReference type="Pfam" id="PF01546">
    <property type="entry name" value="Peptidase_M20"/>
    <property type="match status" value="1"/>
</dbReference>
<evidence type="ECO:0000256" key="1">
    <source>
        <dbReference type="ARBA" id="ARBA00001947"/>
    </source>
</evidence>
<dbReference type="PANTHER" id="PTHR43808">
    <property type="entry name" value="ACETYLORNITHINE DEACETYLASE"/>
    <property type="match status" value="1"/>
</dbReference>
<dbReference type="InterPro" id="IPR036264">
    <property type="entry name" value="Bact_exopeptidase_dim_dom"/>
</dbReference>
<dbReference type="InterPro" id="IPR011650">
    <property type="entry name" value="Peptidase_M20_dimer"/>
</dbReference>
<dbReference type="Gene3D" id="3.30.70.360">
    <property type="match status" value="1"/>
</dbReference>
<dbReference type="RefSeq" id="WP_187016166.1">
    <property type="nucleotide sequence ID" value="NZ_JACOQI010000027.1"/>
</dbReference>
<evidence type="ECO:0000256" key="5">
    <source>
        <dbReference type="ARBA" id="ARBA00022833"/>
    </source>
</evidence>
<gene>
    <name evidence="7" type="ORF">H8Z83_17050</name>
</gene>
<dbReference type="PANTHER" id="PTHR43808:SF8">
    <property type="entry name" value="PEPTIDASE M20 DIMERISATION DOMAIN-CONTAINING PROTEIN"/>
    <property type="match status" value="1"/>
</dbReference>
<dbReference type="InterPro" id="IPR002933">
    <property type="entry name" value="Peptidase_M20"/>
</dbReference>
<dbReference type="Proteomes" id="UP000620327">
    <property type="component" value="Unassembled WGS sequence"/>
</dbReference>
<evidence type="ECO:0000256" key="3">
    <source>
        <dbReference type="ARBA" id="ARBA00022723"/>
    </source>
</evidence>
<dbReference type="AlphaFoldDB" id="A0A923SCF8"/>
<name>A0A923SCF8_9FIRM</name>
<dbReference type="EMBL" id="JACOQI010000027">
    <property type="protein sequence ID" value="MBC5771997.1"/>
    <property type="molecule type" value="Genomic_DNA"/>
</dbReference>
<reference evidence="7" key="1">
    <citation type="submission" date="2020-08" db="EMBL/GenBank/DDBJ databases">
        <title>Genome public.</title>
        <authorList>
            <person name="Liu C."/>
            <person name="Sun Q."/>
        </authorList>
    </citation>
    <scope>NUCLEOTIDE SEQUENCE</scope>
    <source>
        <strain evidence="7">BX15</strain>
    </source>
</reference>
<keyword evidence="8" id="KW-1185">Reference proteome</keyword>
<organism evidence="7 8">
    <name type="scientific">Dysosmobacter segnis</name>
    <dbReference type="NCBI Taxonomy" id="2763042"/>
    <lineage>
        <taxon>Bacteria</taxon>
        <taxon>Bacillati</taxon>
        <taxon>Bacillota</taxon>
        <taxon>Clostridia</taxon>
        <taxon>Eubacteriales</taxon>
        <taxon>Oscillospiraceae</taxon>
        <taxon>Dysosmobacter</taxon>
    </lineage>
</organism>
<accession>A0A923SCF8</accession>
<feature type="domain" description="Peptidase M20 dimerisation" evidence="6">
    <location>
        <begin position="178"/>
        <end position="279"/>
    </location>
</feature>
<keyword evidence="3" id="KW-0479">Metal-binding</keyword>
<dbReference type="GO" id="GO:0016787">
    <property type="term" value="F:hydrolase activity"/>
    <property type="evidence" value="ECO:0007669"/>
    <property type="project" value="UniProtKB-KW"/>
</dbReference>